<accession>A0ABV9HY67</accession>
<name>A0ABV9HY67_9FLAO</name>
<evidence type="ECO:0000313" key="1">
    <source>
        <dbReference type="EMBL" id="MFC4634473.1"/>
    </source>
</evidence>
<evidence type="ECO:0000313" key="2">
    <source>
        <dbReference type="Proteomes" id="UP001596043"/>
    </source>
</evidence>
<dbReference type="EMBL" id="JBHSFV010000006">
    <property type="protein sequence ID" value="MFC4634473.1"/>
    <property type="molecule type" value="Genomic_DNA"/>
</dbReference>
<evidence type="ECO:0008006" key="3">
    <source>
        <dbReference type="Google" id="ProtNLM"/>
    </source>
</evidence>
<dbReference type="Proteomes" id="UP001596043">
    <property type="component" value="Unassembled WGS sequence"/>
</dbReference>
<gene>
    <name evidence="1" type="ORF">ACFO3O_11180</name>
</gene>
<dbReference type="RefSeq" id="WP_379978763.1">
    <property type="nucleotide sequence ID" value="NZ_JBHSFV010000006.1"/>
</dbReference>
<protein>
    <recommendedName>
        <fullName evidence="3">Apea-like HEPN domain-containing protein</fullName>
    </recommendedName>
</protein>
<sequence>MEKKIEKLKKKLENANITFNEIIPDDPDFASRIIFEIPAAREKQECVIPFREEIIDDALKLDFEKFRFLKSYEAIWSKESKIIECEIGNVDSPNRFFFDRLNRIINKPDENEEEESEDEITNIDLPSIDGLTLSIGFCSKEFAFLSWSRARGPRSRNAKRITLKIKNSKASTHDVAKELIEKIANSLFFQIDLAFELPLNLQVQRDSWIDRRKKSMRRQMFVDQSATITEPKYEYDSEPISLYWYAKESINMPIFQYLAFYQTIEFYFPIYSSFEAKQKIQSLIKDPRFNPNRDADISKIISTIKVSSGGKSFGNERDQLKATISSCTDNQELLSFFKADNERLNFYADNKGKSISNQKISIKNETSDFVTEVSERIYEIRCRIVHSKASEGDFDVLLPYSSEVKILNFDIELIEFISRKVLITSSRPIKL</sequence>
<organism evidence="1 2">
    <name type="scientific">Dokdonia ponticola</name>
    <dbReference type="NCBI Taxonomy" id="2041041"/>
    <lineage>
        <taxon>Bacteria</taxon>
        <taxon>Pseudomonadati</taxon>
        <taxon>Bacteroidota</taxon>
        <taxon>Flavobacteriia</taxon>
        <taxon>Flavobacteriales</taxon>
        <taxon>Flavobacteriaceae</taxon>
        <taxon>Dokdonia</taxon>
    </lineage>
</organism>
<keyword evidence="2" id="KW-1185">Reference proteome</keyword>
<comment type="caution">
    <text evidence="1">The sequence shown here is derived from an EMBL/GenBank/DDBJ whole genome shotgun (WGS) entry which is preliminary data.</text>
</comment>
<reference evidence="2" key="1">
    <citation type="journal article" date="2019" name="Int. J. Syst. Evol. Microbiol.">
        <title>The Global Catalogue of Microorganisms (GCM) 10K type strain sequencing project: providing services to taxonomists for standard genome sequencing and annotation.</title>
        <authorList>
            <consortium name="The Broad Institute Genomics Platform"/>
            <consortium name="The Broad Institute Genome Sequencing Center for Infectious Disease"/>
            <person name="Wu L."/>
            <person name="Ma J."/>
        </authorList>
    </citation>
    <scope>NUCLEOTIDE SEQUENCE [LARGE SCALE GENOMIC DNA]</scope>
    <source>
        <strain evidence="2">YJ-61-S</strain>
    </source>
</reference>
<proteinExistence type="predicted"/>